<sequence length="71" mass="7739">IVLFKWFLCGLVARVLGCACSECVCLKSPPPFAHLFLHILALASVMRPAKANSSLLAHALRSAQICSWTEQ</sequence>
<evidence type="ECO:0000313" key="2">
    <source>
        <dbReference type="EMBL" id="JAC63697.1"/>
    </source>
</evidence>
<name>A0A061QSS8_9CHLO</name>
<protein>
    <recommendedName>
        <fullName evidence="3">Secreted protein</fullName>
    </recommendedName>
</protein>
<reference evidence="2" key="1">
    <citation type="submission" date="2014-05" db="EMBL/GenBank/DDBJ databases">
        <title>The transcriptome of the halophilic microalga Tetraselmis sp. GSL018 isolated from the Great Salt Lake, Utah.</title>
        <authorList>
            <person name="Jinkerson R.E."/>
            <person name="D'Adamo S."/>
            <person name="Posewitz M.C."/>
        </authorList>
    </citation>
    <scope>NUCLEOTIDE SEQUENCE</scope>
    <source>
        <strain evidence="2">GSL018</strain>
    </source>
</reference>
<evidence type="ECO:0008006" key="3">
    <source>
        <dbReference type="Google" id="ProtNLM"/>
    </source>
</evidence>
<accession>A0A061QSS8</accession>
<feature type="signal peptide" evidence="1">
    <location>
        <begin position="1"/>
        <end position="17"/>
    </location>
</feature>
<organism evidence="2">
    <name type="scientific">Tetraselmis sp. GSL018</name>
    <dbReference type="NCBI Taxonomy" id="582737"/>
    <lineage>
        <taxon>Eukaryota</taxon>
        <taxon>Viridiplantae</taxon>
        <taxon>Chlorophyta</taxon>
        <taxon>core chlorophytes</taxon>
        <taxon>Chlorodendrophyceae</taxon>
        <taxon>Chlorodendrales</taxon>
        <taxon>Chlorodendraceae</taxon>
        <taxon>Tetraselmis</taxon>
    </lineage>
</organism>
<dbReference type="AlphaFoldDB" id="A0A061QSS8"/>
<feature type="chain" id="PRO_5001609158" description="Secreted protein" evidence="1">
    <location>
        <begin position="18"/>
        <end position="71"/>
    </location>
</feature>
<proteinExistence type="predicted"/>
<keyword evidence="1" id="KW-0732">Signal</keyword>
<dbReference type="EMBL" id="GBEZ01023173">
    <property type="protein sequence ID" value="JAC63697.1"/>
    <property type="molecule type" value="Transcribed_RNA"/>
</dbReference>
<feature type="non-terminal residue" evidence="2">
    <location>
        <position position="1"/>
    </location>
</feature>
<evidence type="ECO:0000256" key="1">
    <source>
        <dbReference type="SAM" id="SignalP"/>
    </source>
</evidence>
<gene>
    <name evidence="2" type="ORF">TSPGSL018_19987</name>
</gene>